<evidence type="ECO:0000256" key="7">
    <source>
        <dbReference type="SAM" id="Phobius"/>
    </source>
</evidence>
<feature type="transmembrane region" description="Helical" evidence="7">
    <location>
        <begin position="61"/>
        <end position="79"/>
    </location>
</feature>
<feature type="transmembrane region" description="Helical" evidence="7">
    <location>
        <begin position="162"/>
        <end position="182"/>
    </location>
</feature>
<feature type="transmembrane region" description="Helical" evidence="7">
    <location>
        <begin position="259"/>
        <end position="277"/>
    </location>
</feature>
<dbReference type="GO" id="GO:0055085">
    <property type="term" value="P:transmembrane transport"/>
    <property type="evidence" value="ECO:0007669"/>
    <property type="project" value="InterPro"/>
</dbReference>
<organism evidence="8 9">
    <name type="scientific">Clostridium botulinum C/D str. DC5</name>
    <dbReference type="NCBI Taxonomy" id="1443128"/>
    <lineage>
        <taxon>Bacteria</taxon>
        <taxon>Bacillati</taxon>
        <taxon>Bacillota</taxon>
        <taxon>Clostridia</taxon>
        <taxon>Eubacteriales</taxon>
        <taxon>Clostridiaceae</taxon>
        <taxon>Clostridium</taxon>
    </lineage>
</organism>
<protein>
    <submittedName>
        <fullName evidence="8">Malate permease</fullName>
    </submittedName>
</protein>
<evidence type="ECO:0000256" key="2">
    <source>
        <dbReference type="ARBA" id="ARBA00022448"/>
    </source>
</evidence>
<evidence type="ECO:0000256" key="5">
    <source>
        <dbReference type="ARBA" id="ARBA00022989"/>
    </source>
</evidence>
<comment type="caution">
    <text evidence="8">The sequence shown here is derived from an EMBL/GenBank/DDBJ whole genome shotgun (WGS) entry which is preliminary data.</text>
</comment>
<evidence type="ECO:0000256" key="4">
    <source>
        <dbReference type="ARBA" id="ARBA00022692"/>
    </source>
</evidence>
<feature type="transmembrane region" description="Helical" evidence="7">
    <location>
        <begin position="289"/>
        <end position="310"/>
    </location>
</feature>
<dbReference type="EMBL" id="JDRY01000020">
    <property type="protein sequence ID" value="KGN00553.1"/>
    <property type="molecule type" value="Genomic_DNA"/>
</dbReference>
<dbReference type="GO" id="GO:0016020">
    <property type="term" value="C:membrane"/>
    <property type="evidence" value="ECO:0007669"/>
    <property type="project" value="UniProtKB-SubCell"/>
</dbReference>
<evidence type="ECO:0000256" key="3">
    <source>
        <dbReference type="ARBA" id="ARBA00022475"/>
    </source>
</evidence>
<dbReference type="PANTHER" id="PTHR36838">
    <property type="entry name" value="AUXIN EFFLUX CARRIER FAMILY PROTEIN"/>
    <property type="match status" value="1"/>
</dbReference>
<accession>A0A0A0IHT7</accession>
<feature type="transmembrane region" description="Helical" evidence="7">
    <location>
        <begin position="194"/>
        <end position="212"/>
    </location>
</feature>
<feature type="transmembrane region" description="Helical" evidence="7">
    <location>
        <begin position="6"/>
        <end position="26"/>
    </location>
</feature>
<keyword evidence="6 7" id="KW-0472">Membrane</keyword>
<name>A0A0A0IHT7_CLOBO</name>
<reference evidence="8 9" key="1">
    <citation type="submission" date="2014-01" db="EMBL/GenBank/DDBJ databases">
        <title>Plasmidome dynamics in the species complex Clostridium novyi sensu lato converts strains of independent lineages into distinctly different pathogens.</title>
        <authorList>
            <person name="Skarin H."/>
            <person name="Segerman B."/>
        </authorList>
    </citation>
    <scope>NUCLEOTIDE SEQUENCE [LARGE SCALE GENOMIC DNA]</scope>
    <source>
        <strain evidence="8 9">DC5</strain>
    </source>
</reference>
<keyword evidence="3" id="KW-1003">Cell membrane</keyword>
<comment type="subcellular location">
    <subcellularLocation>
        <location evidence="1">Membrane</location>
        <topology evidence="1">Multi-pass membrane protein</topology>
    </subcellularLocation>
</comment>
<feature type="transmembrane region" description="Helical" evidence="7">
    <location>
        <begin position="91"/>
        <end position="110"/>
    </location>
</feature>
<sequence>MSDIVSHVIPIILLIALGYFIKCKQILNESMLEGMKKIVLNISLPAILFITFINMDIEKEHFLIMVLTLALLCVFYFVGEIINKIKFLEHPLNPFIATGFCFGLLGIPLFGTVFGTENLGKISIFGVGHEIFIWFVYYNLVKIKLTHEKLSFKVILDFFTSPLLLSIILGVVFNLLGVGAYFKVNPLLKGVFTTIQYIANLGTPLILMIIGYDLRFNKKYMKQSVIFVIIRMSIILSIGYVFKFLILDKIITLDVMFNYAYFTFLILPIPFSLPIFVSEYGTNEDKELINNAVVLSTVICIIVFIGFIMMI</sequence>
<proteinExistence type="predicted"/>
<dbReference type="AlphaFoldDB" id="A0A0A0IHT7"/>
<evidence type="ECO:0000256" key="6">
    <source>
        <dbReference type="ARBA" id="ARBA00023136"/>
    </source>
</evidence>
<evidence type="ECO:0000313" key="9">
    <source>
        <dbReference type="Proteomes" id="UP000030014"/>
    </source>
</evidence>
<dbReference type="RefSeq" id="WP_039257246.1">
    <property type="nucleotide sequence ID" value="NZ_JDRY01000020.1"/>
</dbReference>
<dbReference type="InterPro" id="IPR004776">
    <property type="entry name" value="Mem_transp_PIN-like"/>
</dbReference>
<keyword evidence="5 7" id="KW-1133">Transmembrane helix</keyword>
<keyword evidence="4 7" id="KW-0812">Transmembrane</keyword>
<feature type="transmembrane region" description="Helical" evidence="7">
    <location>
        <begin position="224"/>
        <end position="247"/>
    </location>
</feature>
<feature type="transmembrane region" description="Helical" evidence="7">
    <location>
        <begin position="38"/>
        <end position="55"/>
    </location>
</feature>
<evidence type="ECO:0000313" key="8">
    <source>
        <dbReference type="EMBL" id="KGN00553.1"/>
    </source>
</evidence>
<dbReference type="Pfam" id="PF03547">
    <property type="entry name" value="Mem_trans"/>
    <property type="match status" value="1"/>
</dbReference>
<evidence type="ECO:0000256" key="1">
    <source>
        <dbReference type="ARBA" id="ARBA00004141"/>
    </source>
</evidence>
<gene>
    <name evidence="8" type="ORF">Z955_03360</name>
</gene>
<dbReference type="Proteomes" id="UP000030014">
    <property type="component" value="Unassembled WGS sequence"/>
</dbReference>
<dbReference type="PANTHER" id="PTHR36838:SF3">
    <property type="entry name" value="TRANSPORTER AUXIN EFFLUX CARRIER EC FAMILY"/>
    <property type="match status" value="1"/>
</dbReference>
<keyword evidence="2" id="KW-0813">Transport</keyword>
<feature type="transmembrane region" description="Helical" evidence="7">
    <location>
        <begin position="122"/>
        <end position="141"/>
    </location>
</feature>